<evidence type="ECO:0000256" key="13">
    <source>
        <dbReference type="SAM" id="Phobius"/>
    </source>
</evidence>
<gene>
    <name evidence="15" type="primary">CSON003412</name>
    <name evidence="16" type="synonym">CSON003568</name>
</gene>
<comment type="similarity">
    <text evidence="2">Belongs to the ERG28 family.</text>
</comment>
<keyword evidence="11" id="KW-1207">Sterol metabolism</keyword>
<dbReference type="InterPro" id="IPR005352">
    <property type="entry name" value="Erg28"/>
</dbReference>
<evidence type="ECO:0000256" key="7">
    <source>
        <dbReference type="ARBA" id="ARBA00022989"/>
    </source>
</evidence>
<evidence type="ECO:0000256" key="10">
    <source>
        <dbReference type="ARBA" id="ARBA00023136"/>
    </source>
</evidence>
<evidence type="ECO:0000256" key="9">
    <source>
        <dbReference type="ARBA" id="ARBA00023098"/>
    </source>
</evidence>
<evidence type="ECO:0000256" key="4">
    <source>
        <dbReference type="ARBA" id="ARBA00022692"/>
    </source>
</evidence>
<sequence length="182" mass="21089">MKVNEVIFKKQEGQKFISEMDRKLLYAFRGWIAFVAFMDLGTSFRSYIERRSFLGNHTDTQYIEGDFTISRVLGMYCILKAVALVHCTLYIHYKPIVSMGGCSLGITLLLYATEALYFRSTTLNFYVIFPCVLNSITLIGLLVIPKRLKLWDPIDVDDENSQLLKQMGGFKKRRQQQKNKMT</sequence>
<dbReference type="Pfam" id="PF03694">
    <property type="entry name" value="Erg28"/>
    <property type="match status" value="1"/>
</dbReference>
<dbReference type="GO" id="GO:0030674">
    <property type="term" value="F:protein-macromolecule adaptor activity"/>
    <property type="evidence" value="ECO:0007669"/>
    <property type="project" value="TreeGrafter"/>
</dbReference>
<dbReference type="VEuPathDB" id="VectorBase:CSON003412"/>
<dbReference type="GO" id="GO:0016126">
    <property type="term" value="P:sterol biosynthetic process"/>
    <property type="evidence" value="ECO:0007669"/>
    <property type="project" value="UniProtKB-KW"/>
</dbReference>
<dbReference type="PANTHER" id="PTHR15451">
    <property type="entry name" value="ERGOSTEROL BIOSYNTHETIC PROTEIN 28-RELATED"/>
    <property type="match status" value="1"/>
</dbReference>
<keyword evidence="6" id="KW-0752">Steroid biosynthesis</keyword>
<keyword evidence="9" id="KW-0443">Lipid metabolism</keyword>
<evidence type="ECO:0000256" key="11">
    <source>
        <dbReference type="ARBA" id="ARBA00023166"/>
    </source>
</evidence>
<evidence type="ECO:0000313" key="15">
    <source>
        <dbReference type="EMBL" id="SSX31187.1"/>
    </source>
</evidence>
<evidence type="ECO:0000256" key="8">
    <source>
        <dbReference type="ARBA" id="ARBA00023011"/>
    </source>
</evidence>
<dbReference type="GO" id="GO:0005789">
    <property type="term" value="C:endoplasmic reticulum membrane"/>
    <property type="evidence" value="ECO:0007669"/>
    <property type="project" value="UniProtKB-SubCell"/>
</dbReference>
<evidence type="ECO:0000256" key="3">
    <source>
        <dbReference type="ARBA" id="ARBA00022516"/>
    </source>
</evidence>
<evidence type="ECO:0000313" key="14">
    <source>
        <dbReference type="EMBL" id="SSX11620.1"/>
    </source>
</evidence>
<dbReference type="EMBL" id="UFQT01001665">
    <property type="protein sequence ID" value="SSX31361.1"/>
    <property type="molecule type" value="Genomic_DNA"/>
</dbReference>
<name>A0A336MSD9_CULSO</name>
<feature type="transmembrane region" description="Helical" evidence="13">
    <location>
        <begin position="24"/>
        <end position="48"/>
    </location>
</feature>
<evidence type="ECO:0000256" key="12">
    <source>
        <dbReference type="ARBA" id="ARBA00023221"/>
    </source>
</evidence>
<evidence type="ECO:0000313" key="16">
    <source>
        <dbReference type="EMBL" id="SSX31361.1"/>
    </source>
</evidence>
<evidence type="ECO:0000256" key="2">
    <source>
        <dbReference type="ARBA" id="ARBA00005377"/>
    </source>
</evidence>
<keyword evidence="3" id="KW-0444">Lipid biosynthesis</keyword>
<dbReference type="VEuPathDB" id="VectorBase:CSON003568"/>
<keyword evidence="8" id="KW-0756">Sterol biosynthesis</keyword>
<reference evidence="14" key="1">
    <citation type="submission" date="2018-04" db="EMBL/GenBank/DDBJ databases">
        <authorList>
            <person name="Go L.Y."/>
            <person name="Mitchell J.A."/>
        </authorList>
    </citation>
    <scope>NUCLEOTIDE SEQUENCE</scope>
    <source>
        <tissue evidence="14">Whole organism</tissue>
    </source>
</reference>
<feature type="transmembrane region" description="Helical" evidence="13">
    <location>
        <begin position="68"/>
        <end position="89"/>
    </location>
</feature>
<dbReference type="OMA" id="KQMTGYK"/>
<protein>
    <submittedName>
        <fullName evidence="15">CSON003412 protein</fullName>
    </submittedName>
    <submittedName>
        <fullName evidence="16">CSON003568 protein</fullName>
    </submittedName>
</protein>
<proteinExistence type="inferred from homology"/>
<keyword evidence="12" id="KW-0753">Steroid metabolism</keyword>
<accession>A0A336MSD9</accession>
<feature type="transmembrane region" description="Helical" evidence="13">
    <location>
        <begin position="96"/>
        <end position="117"/>
    </location>
</feature>
<evidence type="ECO:0000256" key="5">
    <source>
        <dbReference type="ARBA" id="ARBA00022824"/>
    </source>
</evidence>
<dbReference type="AlphaFoldDB" id="A0A336MSD9"/>
<comment type="subcellular location">
    <subcellularLocation>
        <location evidence="1">Endoplasmic reticulum membrane</location>
        <topology evidence="1">Multi-pass membrane protein</topology>
    </subcellularLocation>
</comment>
<keyword evidence="4 13" id="KW-0812">Transmembrane</keyword>
<reference evidence="15" key="2">
    <citation type="submission" date="2018-07" db="EMBL/GenBank/DDBJ databases">
        <authorList>
            <person name="Quirk P.G."/>
            <person name="Krulwich T.A."/>
        </authorList>
    </citation>
    <scope>NUCLEOTIDE SEQUENCE</scope>
</reference>
<dbReference type="EMBL" id="UFQS01001617">
    <property type="protein sequence ID" value="SSX11620.1"/>
    <property type="molecule type" value="Genomic_DNA"/>
</dbReference>
<organism evidence="15">
    <name type="scientific">Culicoides sonorensis</name>
    <name type="common">Biting midge</name>
    <dbReference type="NCBI Taxonomy" id="179676"/>
    <lineage>
        <taxon>Eukaryota</taxon>
        <taxon>Metazoa</taxon>
        <taxon>Ecdysozoa</taxon>
        <taxon>Arthropoda</taxon>
        <taxon>Hexapoda</taxon>
        <taxon>Insecta</taxon>
        <taxon>Pterygota</taxon>
        <taxon>Neoptera</taxon>
        <taxon>Endopterygota</taxon>
        <taxon>Diptera</taxon>
        <taxon>Nematocera</taxon>
        <taxon>Chironomoidea</taxon>
        <taxon>Ceratopogonidae</taxon>
        <taxon>Ceratopogoninae</taxon>
        <taxon>Culicoides</taxon>
        <taxon>Monoculicoides</taxon>
    </lineage>
</organism>
<dbReference type="EMBL" id="UFQT01001617">
    <property type="protein sequence ID" value="SSX31187.1"/>
    <property type="molecule type" value="Genomic_DNA"/>
</dbReference>
<keyword evidence="7 13" id="KW-1133">Transmembrane helix</keyword>
<keyword evidence="10 13" id="KW-0472">Membrane</keyword>
<evidence type="ECO:0000256" key="1">
    <source>
        <dbReference type="ARBA" id="ARBA00004477"/>
    </source>
</evidence>
<feature type="transmembrane region" description="Helical" evidence="13">
    <location>
        <begin position="123"/>
        <end position="144"/>
    </location>
</feature>
<keyword evidence="5" id="KW-0256">Endoplasmic reticulum</keyword>
<evidence type="ECO:0000256" key="6">
    <source>
        <dbReference type="ARBA" id="ARBA00022955"/>
    </source>
</evidence>
<dbReference type="PANTHER" id="PTHR15451:SF19">
    <property type="entry name" value="ERGOSTEROL BIOSYNTHETIC PROTEIN 28 HOMOLOG"/>
    <property type="match status" value="1"/>
</dbReference>